<comment type="caution">
    <text evidence="1">The sequence shown here is derived from an EMBL/GenBank/DDBJ whole genome shotgun (WGS) entry which is preliminary data.</text>
</comment>
<protein>
    <submittedName>
        <fullName evidence="1">Uncharacterized protein</fullName>
    </submittedName>
</protein>
<name>A0A0F8XGN8_9ZZZZ</name>
<dbReference type="EMBL" id="LAZR01063105">
    <property type="protein sequence ID" value="KKK60165.1"/>
    <property type="molecule type" value="Genomic_DNA"/>
</dbReference>
<sequence length="53" mass="6313">MKLKEALEKCTTLKEVNSYRVLLVTTERETFSANQKKFKKMLNKLARVPRNQR</sequence>
<evidence type="ECO:0000313" key="1">
    <source>
        <dbReference type="EMBL" id="KKK60165.1"/>
    </source>
</evidence>
<organism evidence="1">
    <name type="scientific">marine sediment metagenome</name>
    <dbReference type="NCBI Taxonomy" id="412755"/>
    <lineage>
        <taxon>unclassified sequences</taxon>
        <taxon>metagenomes</taxon>
        <taxon>ecological metagenomes</taxon>
    </lineage>
</organism>
<accession>A0A0F8XGN8</accession>
<reference evidence="1" key="1">
    <citation type="journal article" date="2015" name="Nature">
        <title>Complex archaea that bridge the gap between prokaryotes and eukaryotes.</title>
        <authorList>
            <person name="Spang A."/>
            <person name="Saw J.H."/>
            <person name="Jorgensen S.L."/>
            <person name="Zaremba-Niedzwiedzka K."/>
            <person name="Martijn J."/>
            <person name="Lind A.E."/>
            <person name="van Eijk R."/>
            <person name="Schleper C."/>
            <person name="Guy L."/>
            <person name="Ettema T.J."/>
        </authorList>
    </citation>
    <scope>NUCLEOTIDE SEQUENCE</scope>
</reference>
<proteinExistence type="predicted"/>
<gene>
    <name evidence="1" type="ORF">LCGC14_3027110</name>
</gene>
<dbReference type="AlphaFoldDB" id="A0A0F8XGN8"/>
<feature type="non-terminal residue" evidence="1">
    <location>
        <position position="53"/>
    </location>
</feature>